<keyword evidence="1" id="KW-0496">Mitochondrion</keyword>
<geneLocation type="mitochondrion" evidence="1"/>
<accession>A0A101LTR2</accession>
<evidence type="ECO:0000313" key="1">
    <source>
        <dbReference type="EMBL" id="KUM45191.1"/>
    </source>
</evidence>
<sequence>MRISSKKTKIDFLKYGLEINLSYFSMCLGHRLTQKAFLGTIEDLDEFGRLSCIGQLASLLYDDISISIKPLKTQISHVTFEISKCEK</sequence>
<gene>
    <name evidence="1" type="ORF">ABT39_MTgene3578</name>
</gene>
<reference evidence="1" key="1">
    <citation type="journal article" date="2015" name="Genome Biol. Evol.">
        <title>Organellar Genomes of White Spruce (Picea glauca): Assembly and Annotation.</title>
        <authorList>
            <person name="Jackman S.D."/>
            <person name="Warren R.L."/>
            <person name="Gibb E.A."/>
            <person name="Vandervalk B.P."/>
            <person name="Mohamadi H."/>
            <person name="Chu J."/>
            <person name="Raymond A."/>
            <person name="Pleasance S."/>
            <person name="Coope R."/>
            <person name="Wildung M.R."/>
            <person name="Ritland C.E."/>
            <person name="Bousquet J."/>
            <person name="Jones S.J."/>
            <person name="Bohlmann J."/>
            <person name="Birol I."/>
        </authorList>
    </citation>
    <scope>NUCLEOTIDE SEQUENCE [LARGE SCALE GENOMIC DNA]</scope>
    <source>
        <tissue evidence="1">Flushing bud</tissue>
    </source>
</reference>
<name>A0A101LTR2_PICGL</name>
<dbReference type="EMBL" id="LKAM01000024">
    <property type="protein sequence ID" value="KUM45191.1"/>
    <property type="molecule type" value="Genomic_DNA"/>
</dbReference>
<dbReference type="AlphaFoldDB" id="A0A101LTR2"/>
<protein>
    <submittedName>
        <fullName evidence="1">Uncharacterized protein</fullName>
    </submittedName>
</protein>
<proteinExistence type="predicted"/>
<comment type="caution">
    <text evidence="1">The sequence shown here is derived from an EMBL/GenBank/DDBJ whole genome shotgun (WGS) entry which is preliminary data.</text>
</comment>
<organism evidence="1">
    <name type="scientific">Picea glauca</name>
    <name type="common">White spruce</name>
    <name type="synonym">Pinus glauca</name>
    <dbReference type="NCBI Taxonomy" id="3330"/>
    <lineage>
        <taxon>Eukaryota</taxon>
        <taxon>Viridiplantae</taxon>
        <taxon>Streptophyta</taxon>
        <taxon>Embryophyta</taxon>
        <taxon>Tracheophyta</taxon>
        <taxon>Spermatophyta</taxon>
        <taxon>Pinopsida</taxon>
        <taxon>Pinidae</taxon>
        <taxon>Conifers I</taxon>
        <taxon>Pinales</taxon>
        <taxon>Pinaceae</taxon>
        <taxon>Picea</taxon>
    </lineage>
</organism>